<accession>A0ABW3G7A2</accession>
<comment type="caution">
    <text evidence="1">The sequence shown here is derived from an EMBL/GenBank/DDBJ whole genome shotgun (WGS) entry which is preliminary data.</text>
</comment>
<keyword evidence="2" id="KW-1185">Reference proteome</keyword>
<dbReference type="Pfam" id="PF04134">
    <property type="entry name" value="DCC1-like"/>
    <property type="match status" value="1"/>
</dbReference>
<evidence type="ECO:0000313" key="2">
    <source>
        <dbReference type="Proteomes" id="UP001597068"/>
    </source>
</evidence>
<reference evidence="2" key="1">
    <citation type="journal article" date="2019" name="Int. J. Syst. Evol. Microbiol.">
        <title>The Global Catalogue of Microorganisms (GCM) 10K type strain sequencing project: providing services to taxonomists for standard genome sequencing and annotation.</title>
        <authorList>
            <consortium name="The Broad Institute Genomics Platform"/>
            <consortium name="The Broad Institute Genome Sequencing Center for Infectious Disease"/>
            <person name="Wu L."/>
            <person name="Ma J."/>
        </authorList>
    </citation>
    <scope>NUCLEOTIDE SEQUENCE [LARGE SCALE GENOMIC DNA]</scope>
    <source>
        <strain evidence="2">CCUG 50873</strain>
    </source>
</reference>
<name>A0ABW3G7A2_9NOCA</name>
<proteinExistence type="predicted"/>
<gene>
    <name evidence="1" type="ORF">ACFQ04_07015</name>
</gene>
<dbReference type="EMBL" id="JBHTIL010000001">
    <property type="protein sequence ID" value="MFD0925485.1"/>
    <property type="molecule type" value="Genomic_DNA"/>
</dbReference>
<organism evidence="1 2">
    <name type="scientific">Williamsia deligens</name>
    <dbReference type="NCBI Taxonomy" id="321325"/>
    <lineage>
        <taxon>Bacteria</taxon>
        <taxon>Bacillati</taxon>
        <taxon>Actinomycetota</taxon>
        <taxon>Actinomycetes</taxon>
        <taxon>Mycobacteriales</taxon>
        <taxon>Nocardiaceae</taxon>
        <taxon>Williamsia</taxon>
    </lineage>
</organism>
<dbReference type="RefSeq" id="WP_253646569.1">
    <property type="nucleotide sequence ID" value="NZ_BAAAMO010000002.1"/>
</dbReference>
<dbReference type="Proteomes" id="UP001597068">
    <property type="component" value="Unassembled WGS sequence"/>
</dbReference>
<dbReference type="InterPro" id="IPR007263">
    <property type="entry name" value="DCC1-like"/>
</dbReference>
<evidence type="ECO:0000313" key="1">
    <source>
        <dbReference type="EMBL" id="MFD0925485.1"/>
    </source>
</evidence>
<sequence>MTAPPSGPGVLFFDGHCGMCTRSRDLLERMNRTGDVRLEPLQAADTVERLSAALGRQLSQDELMASIWWLGDDGRVCSAAEAAAVAAAVATGLPAPRWAYRIPGAGPLSEAAYGWVARNRGRFPGTTPYCEREPSACPSTD</sequence>
<protein>
    <submittedName>
        <fullName evidence="1">Thiol-disulfide oxidoreductase DCC family protein</fullName>
    </submittedName>
</protein>